<dbReference type="EMBL" id="LS974619">
    <property type="protein sequence ID" value="CAG7885895.1"/>
    <property type="molecule type" value="Genomic_DNA"/>
</dbReference>
<name>A0A3P5Z8F1_BRACM</name>
<feature type="non-terminal residue" evidence="2">
    <location>
        <position position="1"/>
    </location>
</feature>
<evidence type="ECO:0000313" key="2">
    <source>
        <dbReference type="EMBL" id="VDC76122.1"/>
    </source>
</evidence>
<gene>
    <name evidence="2" type="ORF">BRAA01T02624Z</name>
    <name evidence="1" type="ORF">BRAPAZ1V2_A03P72380.2</name>
</gene>
<dbReference type="EMBL" id="LR031571">
    <property type="protein sequence ID" value="VDC76122.1"/>
    <property type="molecule type" value="Genomic_DNA"/>
</dbReference>
<evidence type="ECO:0000313" key="1">
    <source>
        <dbReference type="EMBL" id="CAG7885895.1"/>
    </source>
</evidence>
<accession>A0A3P5Z8F1</accession>
<dbReference type="AlphaFoldDB" id="A0A3P5Z8F1"/>
<proteinExistence type="predicted"/>
<dbReference type="Gramene" id="A03p72380.2_BraZ1">
    <property type="protein sequence ID" value="A03p72380.2_BraZ1.CDS"/>
    <property type="gene ID" value="A03g72380.2_BraZ1"/>
</dbReference>
<organism evidence="2">
    <name type="scientific">Brassica campestris</name>
    <name type="common">Field mustard</name>
    <dbReference type="NCBI Taxonomy" id="3711"/>
    <lineage>
        <taxon>Eukaryota</taxon>
        <taxon>Viridiplantae</taxon>
        <taxon>Streptophyta</taxon>
        <taxon>Embryophyta</taxon>
        <taxon>Tracheophyta</taxon>
        <taxon>Spermatophyta</taxon>
        <taxon>Magnoliopsida</taxon>
        <taxon>eudicotyledons</taxon>
        <taxon>Gunneridae</taxon>
        <taxon>Pentapetalae</taxon>
        <taxon>rosids</taxon>
        <taxon>malvids</taxon>
        <taxon>Brassicales</taxon>
        <taxon>Brassicaceae</taxon>
        <taxon>Brassiceae</taxon>
        <taxon>Brassica</taxon>
    </lineage>
</organism>
<dbReference type="Proteomes" id="UP000694005">
    <property type="component" value="Chromosome A03"/>
</dbReference>
<reference evidence="2" key="1">
    <citation type="submission" date="2018-11" db="EMBL/GenBank/DDBJ databases">
        <authorList>
            <consortium name="Genoscope - CEA"/>
            <person name="William W."/>
        </authorList>
    </citation>
    <scope>NUCLEOTIDE SEQUENCE</scope>
</reference>
<sequence>CTVLKYLSTTKARRQLLCSFVILGGRRRSLLTMTLRLLMVILYFTCQTI</sequence>
<protein>
    <submittedName>
        <fullName evidence="1">Uncharacterized protein</fullName>
    </submittedName>
</protein>